<feature type="transmembrane region" description="Helical" evidence="8">
    <location>
        <begin position="12"/>
        <end position="33"/>
    </location>
</feature>
<dbReference type="Proteomes" id="UP000199518">
    <property type="component" value="Unassembled WGS sequence"/>
</dbReference>
<feature type="transmembrane region" description="Helical" evidence="8">
    <location>
        <begin position="68"/>
        <end position="93"/>
    </location>
</feature>
<protein>
    <recommendedName>
        <fullName evidence="8">L-lactate permease</fullName>
    </recommendedName>
</protein>
<evidence type="ECO:0000313" key="10">
    <source>
        <dbReference type="Proteomes" id="UP000199518"/>
    </source>
</evidence>
<dbReference type="RefSeq" id="WP_092049228.1">
    <property type="nucleotide sequence ID" value="NZ_FOQD01000005.1"/>
</dbReference>
<accession>A0A1I3FHE4</accession>
<dbReference type="GO" id="GO:0005886">
    <property type="term" value="C:plasma membrane"/>
    <property type="evidence" value="ECO:0007669"/>
    <property type="project" value="UniProtKB-SubCell"/>
</dbReference>
<dbReference type="STRING" id="1576369.SAMN05421753_105246"/>
<keyword evidence="4 8" id="KW-1003">Cell membrane</keyword>
<organism evidence="9 10">
    <name type="scientific">Planctomicrobium piriforme</name>
    <dbReference type="NCBI Taxonomy" id="1576369"/>
    <lineage>
        <taxon>Bacteria</taxon>
        <taxon>Pseudomonadati</taxon>
        <taxon>Planctomycetota</taxon>
        <taxon>Planctomycetia</taxon>
        <taxon>Planctomycetales</taxon>
        <taxon>Planctomycetaceae</taxon>
        <taxon>Planctomicrobium</taxon>
    </lineage>
</organism>
<dbReference type="GO" id="GO:0015295">
    <property type="term" value="F:solute:proton symporter activity"/>
    <property type="evidence" value="ECO:0007669"/>
    <property type="project" value="TreeGrafter"/>
</dbReference>
<evidence type="ECO:0000256" key="3">
    <source>
        <dbReference type="ARBA" id="ARBA00022448"/>
    </source>
</evidence>
<evidence type="ECO:0000256" key="5">
    <source>
        <dbReference type="ARBA" id="ARBA00022692"/>
    </source>
</evidence>
<dbReference type="OrthoDB" id="9761056at2"/>
<comment type="function">
    <text evidence="8">Uptake of L-lactate across the membrane. Can also transport D-lactate and glycolate.</text>
</comment>
<gene>
    <name evidence="9" type="ORF">SAMN05421753_105246</name>
</gene>
<feature type="transmembrane region" description="Helical" evidence="8">
    <location>
        <begin position="415"/>
        <end position="432"/>
    </location>
</feature>
<dbReference type="EMBL" id="FOQD01000005">
    <property type="protein sequence ID" value="SFI10522.1"/>
    <property type="molecule type" value="Genomic_DNA"/>
</dbReference>
<feature type="transmembrane region" description="Helical" evidence="8">
    <location>
        <begin position="114"/>
        <end position="147"/>
    </location>
</feature>
<comment type="similarity">
    <text evidence="2 8">Belongs to the lactate permease family.</text>
</comment>
<evidence type="ECO:0000256" key="6">
    <source>
        <dbReference type="ARBA" id="ARBA00022989"/>
    </source>
</evidence>
<evidence type="ECO:0000256" key="8">
    <source>
        <dbReference type="RuleBase" id="RU365092"/>
    </source>
</evidence>
<feature type="transmembrane region" description="Helical" evidence="8">
    <location>
        <begin position="532"/>
        <end position="554"/>
    </location>
</feature>
<dbReference type="InterPro" id="IPR003804">
    <property type="entry name" value="Lactate_perm"/>
</dbReference>
<feature type="transmembrane region" description="Helical" evidence="8">
    <location>
        <begin position="40"/>
        <end position="56"/>
    </location>
</feature>
<proteinExistence type="inferred from homology"/>
<dbReference type="NCBIfam" id="TIGR00795">
    <property type="entry name" value="lctP"/>
    <property type="match status" value="1"/>
</dbReference>
<dbReference type="PANTHER" id="PTHR30003:SF0">
    <property type="entry name" value="GLYCOLATE PERMEASE GLCA-RELATED"/>
    <property type="match status" value="1"/>
</dbReference>
<sequence>MDWVQIYDPFGSPFWSTLMAMLPTVALLGLLTAGFAAPRSALLGLLTALGVAIWGYGMPASAALAATFYGAVFGLLPIGWIVVAAVFLFHLTVKTGQFEVVKHSVAALSPDRRVQALLIAFCFGTFIEGAAGFGTPVAICAALMIGLGFSPLYAAGLALIANTSPVAFGALGTPIITLAKVSGLDEMALSQMAGRQLPFFSLIVPAWLVATMSGWRGVVGCWPAIVVCGGTFAALQFVISNFHGPALVDVVGGLGSMVALAVLLRFWQPPVLWRFPDEPAESTAAAQTFTRRQVMTAWMPWIFLSLFVFLWGWPPIKTALNGGTSDKPNVLAGYTKWSFPMPGLHQRIYRTAPVAPVPVGSDRAAESEKAILEIPWLGTTGTGIFLAAILTGLWLRIPVKEFIAQFRRTLWEMRWALFTIAAMLALAFTTKYSGADATLGLAFTHTGALYPFFAPLLGWLGVALTGSDTSSNALFGSLQRITAEQLGLNPILIVASNSTGGVMGKMIDAQSIVVAAVATEQTGGEGQILRFVFLHSVVLAVLVGALTLAQAYVLTWMIPG</sequence>
<evidence type="ECO:0000256" key="4">
    <source>
        <dbReference type="ARBA" id="ARBA00022475"/>
    </source>
</evidence>
<keyword evidence="10" id="KW-1185">Reference proteome</keyword>
<keyword evidence="3 8" id="KW-0813">Transport</keyword>
<evidence type="ECO:0000313" key="9">
    <source>
        <dbReference type="EMBL" id="SFI10522.1"/>
    </source>
</evidence>
<evidence type="ECO:0000256" key="7">
    <source>
        <dbReference type="ARBA" id="ARBA00023136"/>
    </source>
</evidence>
<name>A0A1I3FHE4_9PLAN</name>
<comment type="subcellular location">
    <subcellularLocation>
        <location evidence="1 8">Cell membrane</location>
        <topology evidence="1 8">Multi-pass membrane protein</topology>
    </subcellularLocation>
</comment>
<keyword evidence="5 8" id="KW-0812">Transmembrane</keyword>
<feature type="transmembrane region" description="Helical" evidence="8">
    <location>
        <begin position="376"/>
        <end position="395"/>
    </location>
</feature>
<dbReference type="Pfam" id="PF02652">
    <property type="entry name" value="Lactate_perm"/>
    <property type="match status" value="1"/>
</dbReference>
<dbReference type="PANTHER" id="PTHR30003">
    <property type="entry name" value="L-LACTATE PERMEASE"/>
    <property type="match status" value="1"/>
</dbReference>
<keyword evidence="7 8" id="KW-0472">Membrane</keyword>
<feature type="transmembrane region" description="Helical" evidence="8">
    <location>
        <begin position="153"/>
        <end position="176"/>
    </location>
</feature>
<evidence type="ECO:0000256" key="2">
    <source>
        <dbReference type="ARBA" id="ARBA00010100"/>
    </source>
</evidence>
<evidence type="ECO:0000256" key="1">
    <source>
        <dbReference type="ARBA" id="ARBA00004651"/>
    </source>
</evidence>
<feature type="transmembrane region" description="Helical" evidence="8">
    <location>
        <begin position="439"/>
        <end position="462"/>
    </location>
</feature>
<reference evidence="10" key="1">
    <citation type="submission" date="2016-10" db="EMBL/GenBank/DDBJ databases">
        <authorList>
            <person name="Varghese N."/>
            <person name="Submissions S."/>
        </authorList>
    </citation>
    <scope>NUCLEOTIDE SEQUENCE [LARGE SCALE GENOMIC DNA]</scope>
    <source>
        <strain evidence="10">DSM 26348</strain>
    </source>
</reference>
<keyword evidence="6 8" id="KW-1133">Transmembrane helix</keyword>
<dbReference type="GO" id="GO:0015129">
    <property type="term" value="F:lactate transmembrane transporter activity"/>
    <property type="evidence" value="ECO:0007669"/>
    <property type="project" value="UniProtKB-UniRule"/>
</dbReference>
<feature type="transmembrane region" description="Helical" evidence="8">
    <location>
        <begin position="221"/>
        <end position="239"/>
    </location>
</feature>
<feature type="transmembrane region" description="Helical" evidence="8">
    <location>
        <begin position="298"/>
        <end position="316"/>
    </location>
</feature>
<feature type="transmembrane region" description="Helical" evidence="8">
    <location>
        <begin position="246"/>
        <end position="267"/>
    </location>
</feature>
<dbReference type="AlphaFoldDB" id="A0A1I3FHE4"/>